<evidence type="ECO:0000313" key="3">
    <source>
        <dbReference type="EMBL" id="CAD6492306.1"/>
    </source>
</evidence>
<organism evidence="3 4">
    <name type="scientific">Candidatus Argoarchaeum ethanivorans</name>
    <dbReference type="NCBI Taxonomy" id="2608793"/>
    <lineage>
        <taxon>Archaea</taxon>
        <taxon>Methanobacteriati</taxon>
        <taxon>Methanobacteriota</taxon>
        <taxon>Stenosarchaea group</taxon>
        <taxon>Methanomicrobia</taxon>
        <taxon>Methanosarcinales</taxon>
        <taxon>Methanosarcinales incertae sedis</taxon>
        <taxon>GOM Arc I cluster</taxon>
        <taxon>Candidatus Argoarchaeum</taxon>
    </lineage>
</organism>
<keyword evidence="1" id="KW-0812">Transmembrane</keyword>
<keyword evidence="3" id="KW-0808">Transferase</keyword>
<dbReference type="AlphaFoldDB" id="A0A811T4T4"/>
<evidence type="ECO:0000256" key="1">
    <source>
        <dbReference type="SAM" id="Phobius"/>
    </source>
</evidence>
<feature type="transmembrane region" description="Helical" evidence="1">
    <location>
        <begin position="264"/>
        <end position="290"/>
    </location>
</feature>
<keyword evidence="3" id="KW-0328">Glycosyltransferase</keyword>
<dbReference type="Proteomes" id="UP000639006">
    <property type="component" value="Unassembled WGS sequence"/>
</dbReference>
<name>A0A811T4T4_9EURY</name>
<comment type="caution">
    <text evidence="3">The sequence shown here is derived from an EMBL/GenBank/DDBJ whole genome shotgun (WGS) entry which is preliminary data.</text>
</comment>
<keyword evidence="1" id="KW-0472">Membrane</keyword>
<keyword evidence="1" id="KW-1133">Transmembrane helix</keyword>
<dbReference type="EMBL" id="CAJHIQ010000011">
    <property type="protein sequence ID" value="CAD6492306.1"/>
    <property type="molecule type" value="Genomic_DNA"/>
</dbReference>
<dbReference type="NCBIfam" id="TIGR04182">
    <property type="entry name" value="glyco_TIGR04182"/>
    <property type="match status" value="1"/>
</dbReference>
<gene>
    <name evidence="3" type="primary">aglJ</name>
    <name evidence="3" type="ORF">DIAAKJNI_00267</name>
</gene>
<dbReference type="PANTHER" id="PTHR48090">
    <property type="entry name" value="UNDECAPRENYL-PHOSPHATE 4-DEOXY-4-FORMAMIDO-L-ARABINOSE TRANSFERASE-RELATED"/>
    <property type="match status" value="1"/>
</dbReference>
<feature type="transmembrane region" description="Helical" evidence="1">
    <location>
        <begin position="229"/>
        <end position="252"/>
    </location>
</feature>
<dbReference type="SUPFAM" id="SSF53448">
    <property type="entry name" value="Nucleotide-diphospho-sugar transferases"/>
    <property type="match status" value="1"/>
</dbReference>
<dbReference type="InterPro" id="IPR050256">
    <property type="entry name" value="Glycosyltransferase_2"/>
</dbReference>
<dbReference type="GO" id="GO:0016757">
    <property type="term" value="F:glycosyltransferase activity"/>
    <property type="evidence" value="ECO:0007669"/>
    <property type="project" value="UniProtKB-KW"/>
</dbReference>
<sequence>MKEMKKDDVCIFIPTLDEAKNIKKLITQFREQGYSNILVVDGHSSDKTPEIAQNAGATVIIQQGKGKGQAIKQAFKYIQTPYTIMIDGDATYKPEEVSRLLKPLQEGIDHVMGNRFANYKEGAFTRLNMVGNKIMNKMFGFAYGVWFNDILTGYRGFNNKAIKTFELNETGFEIETEMTIETIKKHLTVTEVPITYLRRRGDPTKLHPFKDGIKIMSTIFKLTKLHNPLFYFGIIGILMAVTGVAVGIYIVLEWLKGIDHIPLTILATLLIMGGIQIFMFGLLGDLLVTLHREVLRGMQKKK</sequence>
<reference evidence="3" key="1">
    <citation type="submission" date="2020-10" db="EMBL/GenBank/DDBJ databases">
        <authorList>
            <person name="Hahn C.J."/>
            <person name="Laso-Perez R."/>
            <person name="Vulcano F."/>
            <person name="Vaziourakis K.-M."/>
            <person name="Stokke R."/>
            <person name="Steen I.H."/>
            <person name="Teske A."/>
            <person name="Boetius A."/>
            <person name="Liebeke M."/>
            <person name="Amann R."/>
            <person name="Knittel K."/>
        </authorList>
    </citation>
    <scope>NUCLEOTIDE SEQUENCE</scope>
    <source>
        <strain evidence="3">Gfbio:e3339647-f889-4370-9287-4fb5cb688e4c:AG392M11_GoMArc1</strain>
    </source>
</reference>
<evidence type="ECO:0000313" key="4">
    <source>
        <dbReference type="Proteomes" id="UP000639006"/>
    </source>
</evidence>
<dbReference type="Gene3D" id="3.90.550.10">
    <property type="entry name" value="Spore Coat Polysaccharide Biosynthesis Protein SpsA, Chain A"/>
    <property type="match status" value="1"/>
</dbReference>
<dbReference type="Pfam" id="PF00535">
    <property type="entry name" value="Glycos_transf_2"/>
    <property type="match status" value="1"/>
</dbReference>
<dbReference type="InterPro" id="IPR001173">
    <property type="entry name" value="Glyco_trans_2-like"/>
</dbReference>
<dbReference type="InterPro" id="IPR029044">
    <property type="entry name" value="Nucleotide-diphossugar_trans"/>
</dbReference>
<dbReference type="EC" id="2.4.1.-" evidence="3"/>
<evidence type="ECO:0000259" key="2">
    <source>
        <dbReference type="Pfam" id="PF00535"/>
    </source>
</evidence>
<feature type="domain" description="Glycosyltransferase 2-like" evidence="2">
    <location>
        <begin position="10"/>
        <end position="162"/>
    </location>
</feature>
<dbReference type="CDD" id="cd04179">
    <property type="entry name" value="DPM_DPG-synthase_like"/>
    <property type="match status" value="1"/>
</dbReference>
<proteinExistence type="predicted"/>
<dbReference type="PANTHER" id="PTHR48090:SF7">
    <property type="entry name" value="RFBJ PROTEIN"/>
    <property type="match status" value="1"/>
</dbReference>
<protein>
    <submittedName>
        <fullName evidence="3">Glycosyltransferase AglJ</fullName>
        <ecNumber evidence="3">2.4.1.-</ecNumber>
    </submittedName>
</protein>
<accession>A0A811T4T4</accession>
<dbReference type="InterPro" id="IPR026456">
    <property type="entry name" value="GCTrfase_AglJ"/>
</dbReference>